<dbReference type="Gramene" id="TraesCS1A03G1025200.1">
    <property type="protein sequence ID" value="TraesCS1A03G1025200.1.CDS1"/>
    <property type="gene ID" value="TraesCS1A03G1025200"/>
</dbReference>
<accession>A0A3B5Y6V9</accession>
<dbReference type="Gramene" id="TraesCS1A02G420100.1">
    <property type="protein sequence ID" value="TraesCS1A02G420100.1.cds1"/>
    <property type="gene ID" value="TraesCS1A02G420100"/>
</dbReference>
<dbReference type="STRING" id="4565.A0A3B5Y6V9"/>
<reference evidence="2" key="2">
    <citation type="submission" date="2018-10" db="UniProtKB">
        <authorList>
            <consortium name="EnsemblPlants"/>
        </authorList>
    </citation>
    <scope>IDENTIFICATION</scope>
</reference>
<reference evidence="2" key="1">
    <citation type="submission" date="2018-08" db="EMBL/GenBank/DDBJ databases">
        <authorList>
            <person name="Rossello M."/>
        </authorList>
    </citation>
    <scope>NUCLEOTIDE SEQUENCE [LARGE SCALE GENOMIC DNA]</scope>
    <source>
        <strain evidence="2">cv. Chinese Spring</strain>
    </source>
</reference>
<keyword evidence="3" id="KW-1185">Reference proteome</keyword>
<evidence type="ECO:0000313" key="3">
    <source>
        <dbReference type="Proteomes" id="UP000019116"/>
    </source>
</evidence>
<feature type="region of interest" description="Disordered" evidence="1">
    <location>
        <begin position="1"/>
        <end position="53"/>
    </location>
</feature>
<proteinExistence type="predicted"/>
<dbReference type="Proteomes" id="UP000019116">
    <property type="component" value="Chromosome 1A"/>
</dbReference>
<feature type="region of interest" description="Disordered" evidence="1">
    <location>
        <begin position="225"/>
        <end position="275"/>
    </location>
</feature>
<dbReference type="EnsemblPlants" id="TraesCS1A02G420100.1">
    <property type="protein sequence ID" value="TraesCS1A02G420100.1.cds1"/>
    <property type="gene ID" value="TraesCS1A02G420100"/>
</dbReference>
<dbReference type="PANTHER" id="PTHR33640">
    <property type="entry name" value="TRANSMEMBRANE PROTEIN"/>
    <property type="match status" value="1"/>
</dbReference>
<gene>
    <name evidence="2" type="primary">LOC123069692</name>
</gene>
<feature type="compositionally biased region" description="Pro residues" evidence="1">
    <location>
        <begin position="13"/>
        <end position="24"/>
    </location>
</feature>
<dbReference type="AlphaFoldDB" id="A0A3B5Y6V9"/>
<sequence>MERKRPPEMGYISPPPSSPLPSAQPPTLSSSSSRETQSQSRAKPPRNQCPATCSPEVASRMSAMAATGAALRLRLLFRMLRVGELIAVAALLSWSSSRAPSVAAAAMRVAGSLLFSPRFVFVLGNAIVLLLLALSRRERVEPSPASSAAASSAGAGVEQGQTPAASFASFAVQTTPTPTPMPTQASEAPVVVMPAMAMAMATVPEEEEEVVKPVVSVTTRAAAAVSKARAPRRTRSEKMGRRGVLSRRSASPEPLPLMRRSESDNGRRRRSSVTARDVAEVGVARGWAGTDDAEEFRRTVEAFIAKQTRFRREEESMAGTLVLVE</sequence>
<name>A0A3B5Y6V9_WHEAT</name>
<evidence type="ECO:0000256" key="1">
    <source>
        <dbReference type="SAM" id="MobiDB-lite"/>
    </source>
</evidence>
<protein>
    <recommendedName>
        <fullName evidence="4">DUF4408 domain-containing protein</fullName>
    </recommendedName>
</protein>
<organism evidence="2">
    <name type="scientific">Triticum aestivum</name>
    <name type="common">Wheat</name>
    <dbReference type="NCBI Taxonomy" id="4565"/>
    <lineage>
        <taxon>Eukaryota</taxon>
        <taxon>Viridiplantae</taxon>
        <taxon>Streptophyta</taxon>
        <taxon>Embryophyta</taxon>
        <taxon>Tracheophyta</taxon>
        <taxon>Spermatophyta</taxon>
        <taxon>Magnoliopsida</taxon>
        <taxon>Liliopsida</taxon>
        <taxon>Poales</taxon>
        <taxon>Poaceae</taxon>
        <taxon>BOP clade</taxon>
        <taxon>Pooideae</taxon>
        <taxon>Triticodae</taxon>
        <taxon>Triticeae</taxon>
        <taxon>Triticinae</taxon>
        <taxon>Triticum</taxon>
    </lineage>
</organism>
<evidence type="ECO:0008006" key="4">
    <source>
        <dbReference type="Google" id="ProtNLM"/>
    </source>
</evidence>
<dbReference type="PANTHER" id="PTHR33640:SF29">
    <property type="entry name" value="OS05G0581700 PROTEIN"/>
    <property type="match status" value="1"/>
</dbReference>
<evidence type="ECO:0000313" key="2">
    <source>
        <dbReference type="EnsemblPlants" id="TraesCS1A02G420100.1.cds1"/>
    </source>
</evidence>
<feature type="compositionally biased region" description="Low complexity" evidence="1">
    <location>
        <begin position="25"/>
        <end position="42"/>
    </location>
</feature>
<dbReference type="OrthoDB" id="1095087at2759"/>